<dbReference type="GO" id="GO:0035556">
    <property type="term" value="P:intracellular signal transduction"/>
    <property type="evidence" value="ECO:0007669"/>
    <property type="project" value="InterPro"/>
</dbReference>
<dbReference type="Pfam" id="PF00211">
    <property type="entry name" value="Guanylate_cyc"/>
    <property type="match status" value="2"/>
</dbReference>
<dbReference type="PROSITE" id="PS50125">
    <property type="entry name" value="GUANYLATE_CYCLASE_2"/>
    <property type="match status" value="2"/>
</dbReference>
<dbReference type="Proteomes" id="UP000747542">
    <property type="component" value="Unassembled WGS sequence"/>
</dbReference>
<dbReference type="FunFam" id="3.30.70.1230:FF:000024">
    <property type="entry name" value="ACXA, isoform A"/>
    <property type="match status" value="1"/>
</dbReference>
<feature type="region of interest" description="Disordered" evidence="15">
    <location>
        <begin position="1504"/>
        <end position="1525"/>
    </location>
</feature>
<evidence type="ECO:0000256" key="16">
    <source>
        <dbReference type="SAM" id="Phobius"/>
    </source>
</evidence>
<comment type="caution">
    <text evidence="18">The sequence shown here is derived from an EMBL/GenBank/DDBJ whole genome shotgun (WGS) entry which is preliminary data.</text>
</comment>
<feature type="transmembrane region" description="Helical" evidence="16">
    <location>
        <begin position="861"/>
        <end position="879"/>
    </location>
</feature>
<feature type="compositionally biased region" description="Basic and acidic residues" evidence="15">
    <location>
        <begin position="1454"/>
        <end position="1467"/>
    </location>
</feature>
<feature type="region of interest" description="Disordered" evidence="15">
    <location>
        <begin position="47"/>
        <end position="88"/>
    </location>
</feature>
<protein>
    <recommendedName>
        <fullName evidence="4">adenylate cyclase</fullName>
        <ecNumber evidence="4">4.6.1.1</ecNumber>
    </recommendedName>
</protein>
<evidence type="ECO:0000256" key="2">
    <source>
        <dbReference type="ARBA" id="ARBA00001946"/>
    </source>
</evidence>
<feature type="transmembrane region" description="Helical" evidence="16">
    <location>
        <begin position="918"/>
        <end position="936"/>
    </location>
</feature>
<dbReference type="GO" id="GO:0004016">
    <property type="term" value="F:adenylate cyclase activity"/>
    <property type="evidence" value="ECO:0007669"/>
    <property type="project" value="UniProtKB-EC"/>
</dbReference>
<evidence type="ECO:0000256" key="9">
    <source>
        <dbReference type="ARBA" id="ARBA00022842"/>
    </source>
</evidence>
<feature type="region of interest" description="Disordered" evidence="15">
    <location>
        <begin position="1257"/>
        <end position="1287"/>
    </location>
</feature>
<dbReference type="PANTHER" id="PTHR45627">
    <property type="entry name" value="ADENYLATE CYCLASE TYPE 1"/>
    <property type="match status" value="1"/>
</dbReference>
<dbReference type="GO" id="GO:0006171">
    <property type="term" value="P:cAMP biosynthetic process"/>
    <property type="evidence" value="ECO:0007669"/>
    <property type="project" value="UniProtKB-KW"/>
</dbReference>
<dbReference type="PROSITE" id="PS00452">
    <property type="entry name" value="GUANYLATE_CYCLASE_1"/>
    <property type="match status" value="1"/>
</dbReference>
<dbReference type="FunFam" id="3.30.70.1230:FF:000032">
    <property type="entry name" value="Adenylyl cyclase 78C"/>
    <property type="match status" value="1"/>
</dbReference>
<feature type="compositionally biased region" description="Polar residues" evidence="15">
    <location>
        <begin position="1"/>
        <end position="14"/>
    </location>
</feature>
<keyword evidence="8" id="KW-0067">ATP-binding</keyword>
<dbReference type="GO" id="GO:0046872">
    <property type="term" value="F:metal ion binding"/>
    <property type="evidence" value="ECO:0007669"/>
    <property type="project" value="UniProtKB-KW"/>
</dbReference>
<dbReference type="EMBL" id="JAHLQT010037514">
    <property type="protein sequence ID" value="KAG7157344.1"/>
    <property type="molecule type" value="Genomic_DNA"/>
</dbReference>
<evidence type="ECO:0000256" key="11">
    <source>
        <dbReference type="ARBA" id="ARBA00022998"/>
    </source>
</evidence>
<keyword evidence="10 16" id="KW-1133">Transmembrane helix</keyword>
<keyword evidence="6" id="KW-0479">Metal-binding</keyword>
<dbReference type="CDD" id="cd07302">
    <property type="entry name" value="CHD"/>
    <property type="match status" value="2"/>
</dbReference>
<feature type="transmembrane region" description="Helical" evidence="16">
    <location>
        <begin position="943"/>
        <end position="961"/>
    </location>
</feature>
<dbReference type="GO" id="GO:0007189">
    <property type="term" value="P:adenylate cyclase-activating G protein-coupled receptor signaling pathway"/>
    <property type="evidence" value="ECO:0007669"/>
    <property type="project" value="TreeGrafter"/>
</dbReference>
<keyword evidence="9" id="KW-0460">Magnesium</keyword>
<dbReference type="Pfam" id="PF16214">
    <property type="entry name" value="AC_N"/>
    <property type="match status" value="1"/>
</dbReference>
<feature type="transmembrane region" description="Helical" evidence="16">
    <location>
        <begin position="288"/>
        <end position="307"/>
    </location>
</feature>
<sequence>MTLESNRGSQNASYVKTKKQDGYSPRYDKIPVPCSVIYKRTAVSSTSPASPYVLSTPQPSAVECGPRVAGASHRRGSNQRLPPTGNMSPTLQHPEASFEHTSLMQQTENKVANDFRHLGNVDIFHHRPSLEDTTESSICGSYKYHTEFVDVESGEVEVGEEVLANGRSSIGSGLFDCSPRSSAESHNDRFEIMARNSLPGLQQRRQSTASAFIHEPITATTDDRNWSWRYLRERFRIKDLEDLFEQYQLRLHHAMLIVYLFLQIFLSLLFIIILVSTTLHRNLLLPELTGHAATLVVCAALLVYVYNEQTFRQFPRLHIVLSGLVILTLFATDVALTLYFHEKDVRGEHHKDVKFGNMVYLLLVVYVFLPIPRKWQVTLMALLLTLGYLALGYYSLSDHQTSSILTKMCVDAFILVCVNLVGVYWRFMSEVAFRRAFLDKRGSLESKFKLDAEKKQEEGLLLSVLPKNIMQQVKSDFRNMLEQTVYNHNPVSKNNPFPNLYLNQHEMVSILYADIVNFTPLTTKLSVDQLVEMLNDLFGQFDAASETNDCLRIKILGDCYYCVSGVPEYTKDHANNCVKVGLEMIDIIRGIREERAVNVDMRIGIHSGRVLSGLIGVRKWQFDVWSNDVTIANHMEQTGVAGRVHVTQKTRELLSGLDYGFEPSGAQKKDQLLQTEGIETFLIIPKRRRRSTHSENALASKRRTVVTDSALANFQRIMVNSKEFMEKAIESMPLRKYDQWFKPEGINPLLLTFTIEKWELPLLRQADPLYRYYILSAVVIFMSIFVTQQILMPVNTWGWVAGVVCFSILVVVGPLVWTSTIHKHIVDPHDDREYESHKQNAITTFFYTSSKTIISSISLRVMLFLLVCISLYVCAVINVPECKKIVEEVLSPTSDYASTTTRNQTSGVHIPPLCCDPWYFTYSCTLMLLMAWTFFRMHFLLKFSVYLIAVSVYALFVLDFAEEIYTHELLGDTCPPLTVTSLGLSPGIGHVLFICMIFLALHMMDRQMEYIMRLDFQWKQQLEAEQKEAETTHFANKLLLQNILPLHMDELYHESYDHVSVIFASIPNYSEFYRENVLNQDGKMCLRVLNEIISDFDMLTYNVQFMTMEKIKVVGSTYMAACGLQPGRRNSDDSNFEERDKRDNVSTITKFAAAMFEKLEAFNKDEQQDFKLRVGIDVGPVIAGVVGAHKPMYDIWGNTVNVASRMDYTGEMGKIHVTSQVGETLQEMGWSVECRGDIYVKGKGRMTTYFVDPKSVPCEPAAPHGSNNNDDNKGGQGPTSERRRSSQLSINSIKGFLPSHRGSLDISIGKEADTQSTKSFPVYKSIKHGNPLDTNAEQLCSVGTTHRGSLDSSITELKKKSSKFYQPSLVIEENEWQFEGDNSHNNTCRKLSTQSLQEQSLSCFSKYNNNVITSKIPELSKDDRKTSISPHSSLETTNSVSSLPSSDNNLASKAFKDRDSVNSKSYRESITSWSSRSSGVNSPNQSTSMKQVDVHQQVLWDPSKAHAPQTSLTVESDDGEVRLRI</sequence>
<evidence type="ECO:0000259" key="17">
    <source>
        <dbReference type="PROSITE" id="PS50125"/>
    </source>
</evidence>
<feature type="domain" description="Guanylate cyclase" evidence="17">
    <location>
        <begin position="1060"/>
        <end position="1207"/>
    </location>
</feature>
<keyword evidence="11" id="KW-0115">cAMP biosynthesis</keyword>
<evidence type="ECO:0000256" key="14">
    <source>
        <dbReference type="RuleBase" id="RU000405"/>
    </source>
</evidence>
<gene>
    <name evidence="18" type="primary">Adcy2-L1</name>
    <name evidence="18" type="ORF">Hamer_G005760</name>
</gene>
<dbReference type="GO" id="GO:0005886">
    <property type="term" value="C:plasma membrane"/>
    <property type="evidence" value="ECO:0007669"/>
    <property type="project" value="TreeGrafter"/>
</dbReference>
<organism evidence="18 19">
    <name type="scientific">Homarus americanus</name>
    <name type="common">American lobster</name>
    <dbReference type="NCBI Taxonomy" id="6706"/>
    <lineage>
        <taxon>Eukaryota</taxon>
        <taxon>Metazoa</taxon>
        <taxon>Ecdysozoa</taxon>
        <taxon>Arthropoda</taxon>
        <taxon>Crustacea</taxon>
        <taxon>Multicrustacea</taxon>
        <taxon>Malacostraca</taxon>
        <taxon>Eumalacostraca</taxon>
        <taxon>Eucarida</taxon>
        <taxon>Decapoda</taxon>
        <taxon>Pleocyemata</taxon>
        <taxon>Astacidea</taxon>
        <taxon>Nephropoidea</taxon>
        <taxon>Nephropidae</taxon>
        <taxon>Homarus</taxon>
    </lineage>
</organism>
<evidence type="ECO:0000313" key="19">
    <source>
        <dbReference type="Proteomes" id="UP000747542"/>
    </source>
</evidence>
<comment type="cofactor">
    <cofactor evidence="2">
        <name>Mg(2+)</name>
        <dbReference type="ChEBI" id="CHEBI:18420"/>
    </cofactor>
</comment>
<dbReference type="InterPro" id="IPR032628">
    <property type="entry name" value="AC_N"/>
</dbReference>
<keyword evidence="19" id="KW-1185">Reference proteome</keyword>
<evidence type="ECO:0000256" key="10">
    <source>
        <dbReference type="ARBA" id="ARBA00022989"/>
    </source>
</evidence>
<feature type="transmembrane region" description="Helical" evidence="16">
    <location>
        <begin position="353"/>
        <end position="371"/>
    </location>
</feature>
<feature type="transmembrane region" description="Helical" evidence="16">
    <location>
        <begin position="402"/>
        <end position="425"/>
    </location>
</feature>
<evidence type="ECO:0000256" key="15">
    <source>
        <dbReference type="SAM" id="MobiDB-lite"/>
    </source>
</evidence>
<feature type="transmembrane region" description="Helical" evidence="16">
    <location>
        <begin position="378"/>
        <end position="396"/>
    </location>
</feature>
<evidence type="ECO:0000256" key="5">
    <source>
        <dbReference type="ARBA" id="ARBA00022692"/>
    </source>
</evidence>
<evidence type="ECO:0000256" key="13">
    <source>
        <dbReference type="ARBA" id="ARBA00023239"/>
    </source>
</evidence>
<evidence type="ECO:0000256" key="8">
    <source>
        <dbReference type="ARBA" id="ARBA00022840"/>
    </source>
</evidence>
<feature type="transmembrane region" description="Helical" evidence="16">
    <location>
        <begin position="319"/>
        <end position="341"/>
    </location>
</feature>
<evidence type="ECO:0000256" key="3">
    <source>
        <dbReference type="ARBA" id="ARBA00004141"/>
    </source>
</evidence>
<reference evidence="18" key="1">
    <citation type="journal article" date="2021" name="Sci. Adv.">
        <title>The American lobster genome reveals insights on longevity, neural, and immune adaptations.</title>
        <authorList>
            <person name="Polinski J.M."/>
            <person name="Zimin A.V."/>
            <person name="Clark K.F."/>
            <person name="Kohn A.B."/>
            <person name="Sadowski N."/>
            <person name="Timp W."/>
            <person name="Ptitsyn A."/>
            <person name="Khanna P."/>
            <person name="Romanova D.Y."/>
            <person name="Williams P."/>
            <person name="Greenwood S.J."/>
            <person name="Moroz L.L."/>
            <person name="Walt D.R."/>
            <person name="Bodnar A.G."/>
        </authorList>
    </citation>
    <scope>NUCLEOTIDE SEQUENCE</scope>
    <source>
        <strain evidence="18">GMGI-L3</strain>
    </source>
</reference>
<feature type="compositionally biased region" description="Polar residues" evidence="15">
    <location>
        <begin position="78"/>
        <end position="88"/>
    </location>
</feature>
<dbReference type="InterPro" id="IPR018297">
    <property type="entry name" value="A/G_cyclase_CS"/>
</dbReference>
<evidence type="ECO:0000256" key="7">
    <source>
        <dbReference type="ARBA" id="ARBA00022741"/>
    </source>
</evidence>
<evidence type="ECO:0000256" key="4">
    <source>
        <dbReference type="ARBA" id="ARBA00012201"/>
    </source>
</evidence>
<feature type="transmembrane region" description="Helical" evidence="16">
    <location>
        <begin position="797"/>
        <end position="817"/>
    </location>
</feature>
<dbReference type="GO" id="GO:0005524">
    <property type="term" value="F:ATP binding"/>
    <property type="evidence" value="ECO:0007669"/>
    <property type="project" value="UniProtKB-KW"/>
</dbReference>
<dbReference type="InterPro" id="IPR029787">
    <property type="entry name" value="Nucleotide_cyclase"/>
</dbReference>
<dbReference type="Gene3D" id="3.30.70.1230">
    <property type="entry name" value="Nucleotide cyclase"/>
    <property type="match status" value="2"/>
</dbReference>
<feature type="transmembrane region" description="Helical" evidence="16">
    <location>
        <begin position="981"/>
        <end position="1004"/>
    </location>
</feature>
<feature type="transmembrane region" description="Helical" evidence="16">
    <location>
        <begin position="772"/>
        <end position="791"/>
    </location>
</feature>
<feature type="region of interest" description="Disordered" evidence="15">
    <location>
        <begin position="1421"/>
        <end position="1492"/>
    </location>
</feature>
<dbReference type="SMART" id="SM00044">
    <property type="entry name" value="CYCc"/>
    <property type="match status" value="2"/>
</dbReference>
<feature type="compositionally biased region" description="Low complexity" evidence="15">
    <location>
        <begin position="1468"/>
        <end position="1478"/>
    </location>
</feature>
<comment type="similarity">
    <text evidence="14">Belongs to the adenylyl cyclase class-4/guanylyl cyclase family.</text>
</comment>
<keyword evidence="5 16" id="KW-0812">Transmembrane</keyword>
<comment type="catalytic activity">
    <reaction evidence="1">
        <text>ATP = 3',5'-cyclic AMP + diphosphate</text>
        <dbReference type="Rhea" id="RHEA:15389"/>
        <dbReference type="ChEBI" id="CHEBI:30616"/>
        <dbReference type="ChEBI" id="CHEBI:33019"/>
        <dbReference type="ChEBI" id="CHEBI:58165"/>
        <dbReference type="EC" id="4.6.1.1"/>
    </reaction>
</comment>
<dbReference type="InterPro" id="IPR001054">
    <property type="entry name" value="A/G_cyclase"/>
</dbReference>
<proteinExistence type="inferred from homology"/>
<comment type="subcellular location">
    <subcellularLocation>
        <location evidence="3">Membrane</location>
        <topology evidence="3">Multi-pass membrane protein</topology>
    </subcellularLocation>
</comment>
<evidence type="ECO:0000256" key="12">
    <source>
        <dbReference type="ARBA" id="ARBA00023136"/>
    </source>
</evidence>
<dbReference type="PANTHER" id="PTHR45627:SF23">
    <property type="entry name" value="AT30656P-RELATED"/>
    <property type="match status" value="1"/>
</dbReference>
<dbReference type="EC" id="4.6.1.1" evidence="4"/>
<feature type="region of interest" description="Disordered" evidence="15">
    <location>
        <begin position="1"/>
        <end position="26"/>
    </location>
</feature>
<feature type="compositionally biased region" description="Polar residues" evidence="15">
    <location>
        <begin position="1479"/>
        <end position="1490"/>
    </location>
</feature>
<feature type="compositionally biased region" description="Polar residues" evidence="15">
    <location>
        <begin position="47"/>
        <end position="59"/>
    </location>
</feature>
<keyword evidence="7" id="KW-0547">Nucleotide-binding</keyword>
<keyword evidence="13 14" id="KW-0456">Lyase</keyword>
<keyword evidence="12 16" id="KW-0472">Membrane</keyword>
<evidence type="ECO:0000313" key="18">
    <source>
        <dbReference type="EMBL" id="KAG7157344.1"/>
    </source>
</evidence>
<accession>A0A8J5JQH0</accession>
<feature type="transmembrane region" description="Helical" evidence="16">
    <location>
        <begin position="256"/>
        <end position="276"/>
    </location>
</feature>
<feature type="compositionally biased region" description="Polar residues" evidence="15">
    <location>
        <begin position="1427"/>
        <end position="1451"/>
    </location>
</feature>
<name>A0A8J5JQH0_HOMAM</name>
<feature type="domain" description="Guanylate cyclase" evidence="17">
    <location>
        <begin position="509"/>
        <end position="636"/>
    </location>
</feature>
<dbReference type="SUPFAM" id="SSF55073">
    <property type="entry name" value="Nucleotide cyclase"/>
    <property type="match status" value="2"/>
</dbReference>
<evidence type="ECO:0000256" key="6">
    <source>
        <dbReference type="ARBA" id="ARBA00022723"/>
    </source>
</evidence>
<evidence type="ECO:0000256" key="1">
    <source>
        <dbReference type="ARBA" id="ARBA00001593"/>
    </source>
</evidence>